<sequence>MYDNTTRVIQWLLKHARPERIPKPFPHEKILLSFWFTSREVLHCSLLPDRQTITADLFIENMLETKRKLLEKYSRHREKRTQETVRKESISITTHPAYSQDINLVAMLHLEVLLLFPCTNDARNVKRFNAQSMNGSAAGQLLSGRMQSTLCPIVGERLCPQMENISIDYP</sequence>
<reference evidence="3" key="2">
    <citation type="submission" date="2019-09" db="UniProtKB">
        <authorList>
            <consortium name="WormBaseParasite"/>
        </authorList>
    </citation>
    <scope>IDENTIFICATION</scope>
</reference>
<protein>
    <submittedName>
        <fullName evidence="3">Histone-lysine N-methyltransferase SETMAR</fullName>
    </submittedName>
</protein>
<dbReference type="GO" id="GO:0003676">
    <property type="term" value="F:nucleic acid binding"/>
    <property type="evidence" value="ECO:0007669"/>
    <property type="project" value="InterPro"/>
</dbReference>
<accession>A0A3P8EYN6</accession>
<gene>
    <name evidence="1" type="ORF">HPBE_LOCUS26685</name>
</gene>
<dbReference type="InterPro" id="IPR036397">
    <property type="entry name" value="RNaseH_sf"/>
</dbReference>
<evidence type="ECO:0000313" key="1">
    <source>
        <dbReference type="EMBL" id="VDP58930.1"/>
    </source>
</evidence>
<reference evidence="1 2" key="1">
    <citation type="submission" date="2018-11" db="EMBL/GenBank/DDBJ databases">
        <authorList>
            <consortium name="Pathogen Informatics"/>
        </authorList>
    </citation>
    <scope>NUCLEOTIDE SEQUENCE [LARGE SCALE GENOMIC DNA]</scope>
</reference>
<evidence type="ECO:0000313" key="2">
    <source>
        <dbReference type="Proteomes" id="UP000050761"/>
    </source>
</evidence>
<dbReference type="Pfam" id="PF01359">
    <property type="entry name" value="Transposase_1"/>
    <property type="match status" value="1"/>
</dbReference>
<dbReference type="Gene3D" id="3.30.420.10">
    <property type="entry name" value="Ribonuclease H-like superfamily/Ribonuclease H"/>
    <property type="match status" value="1"/>
</dbReference>
<accession>A0A183GVG6</accession>
<evidence type="ECO:0000313" key="3">
    <source>
        <dbReference type="WBParaSite" id="HPBE_0002668601-mRNA-1"/>
    </source>
</evidence>
<dbReference type="AlphaFoldDB" id="A0A183GVG6"/>
<proteinExistence type="predicted"/>
<keyword evidence="2" id="KW-1185">Reference proteome</keyword>
<dbReference type="Proteomes" id="UP000050761">
    <property type="component" value="Unassembled WGS sequence"/>
</dbReference>
<dbReference type="WBParaSite" id="HPBE_0002668601-mRNA-1">
    <property type="protein sequence ID" value="HPBE_0002668601-mRNA-1"/>
    <property type="gene ID" value="HPBE_0002668601"/>
</dbReference>
<name>A0A183GVG6_HELPZ</name>
<dbReference type="EMBL" id="UZAH01040610">
    <property type="protein sequence ID" value="VDP58930.1"/>
    <property type="molecule type" value="Genomic_DNA"/>
</dbReference>
<dbReference type="InterPro" id="IPR001888">
    <property type="entry name" value="Transposase_1"/>
</dbReference>
<organism evidence="2 3">
    <name type="scientific">Heligmosomoides polygyrus</name>
    <name type="common">Parasitic roundworm</name>
    <dbReference type="NCBI Taxonomy" id="6339"/>
    <lineage>
        <taxon>Eukaryota</taxon>
        <taxon>Metazoa</taxon>
        <taxon>Ecdysozoa</taxon>
        <taxon>Nematoda</taxon>
        <taxon>Chromadorea</taxon>
        <taxon>Rhabditida</taxon>
        <taxon>Rhabditina</taxon>
        <taxon>Rhabditomorpha</taxon>
        <taxon>Strongyloidea</taxon>
        <taxon>Heligmosomidae</taxon>
        <taxon>Heligmosomoides</taxon>
    </lineage>
</organism>